<dbReference type="Gene3D" id="1.10.1740.110">
    <property type="match status" value="1"/>
</dbReference>
<proteinExistence type="inferred from homology"/>
<dbReference type="NCBIfam" id="TIGR01392">
    <property type="entry name" value="homoserO_Ac_trn"/>
    <property type="match status" value="1"/>
</dbReference>
<feature type="active site" description="Nucleophile" evidence="7 8">
    <location>
        <position position="159"/>
    </location>
</feature>
<comment type="catalytic activity">
    <reaction evidence="7">
        <text>L-homoserine + acetyl-CoA = O-acetyl-L-homoserine + CoA</text>
        <dbReference type="Rhea" id="RHEA:13701"/>
        <dbReference type="ChEBI" id="CHEBI:57287"/>
        <dbReference type="ChEBI" id="CHEBI:57288"/>
        <dbReference type="ChEBI" id="CHEBI:57476"/>
        <dbReference type="ChEBI" id="CHEBI:57716"/>
        <dbReference type="EC" id="2.3.1.31"/>
    </reaction>
</comment>
<evidence type="ECO:0000256" key="6">
    <source>
        <dbReference type="ARBA" id="ARBA00023315"/>
    </source>
</evidence>
<evidence type="ECO:0000256" key="5">
    <source>
        <dbReference type="ARBA" id="ARBA00023167"/>
    </source>
</evidence>
<dbReference type="PANTHER" id="PTHR32268">
    <property type="entry name" value="HOMOSERINE O-ACETYLTRANSFERASE"/>
    <property type="match status" value="1"/>
</dbReference>
<dbReference type="GO" id="GO:0004414">
    <property type="term" value="F:homoserine O-acetyltransferase activity"/>
    <property type="evidence" value="ECO:0007669"/>
    <property type="project" value="UniProtKB-UniRule"/>
</dbReference>
<dbReference type="SUPFAM" id="SSF53474">
    <property type="entry name" value="alpha/beta-Hydrolases"/>
    <property type="match status" value="1"/>
</dbReference>
<accession>A0A4R4DFS5</accession>
<dbReference type="FunFam" id="1.10.1740.110:FF:000001">
    <property type="entry name" value="Homoserine O-acetyltransferase"/>
    <property type="match status" value="1"/>
</dbReference>
<comment type="caution">
    <text evidence="10">The sequence shown here is derived from an EMBL/GenBank/DDBJ whole genome shotgun (WGS) entry which is preliminary data.</text>
</comment>
<dbReference type="AlphaFoldDB" id="A0A4R4DFS5"/>
<evidence type="ECO:0000256" key="1">
    <source>
        <dbReference type="ARBA" id="ARBA00011738"/>
    </source>
</evidence>
<evidence type="ECO:0000256" key="2">
    <source>
        <dbReference type="ARBA" id="ARBA00022490"/>
    </source>
</evidence>
<dbReference type="NCBIfam" id="NF001209">
    <property type="entry name" value="PRK00175.1"/>
    <property type="match status" value="1"/>
</dbReference>
<evidence type="ECO:0000259" key="9">
    <source>
        <dbReference type="Pfam" id="PF00561"/>
    </source>
</evidence>
<dbReference type="RefSeq" id="WP_132291545.1">
    <property type="nucleotide sequence ID" value="NZ_SKBM01000015.1"/>
</dbReference>
<feature type="active site" evidence="7 8">
    <location>
        <position position="328"/>
    </location>
</feature>
<name>A0A4R4DFS5_9PROT</name>
<feature type="active site" evidence="7 8">
    <location>
        <position position="361"/>
    </location>
</feature>
<comment type="pathway">
    <text evidence="7">Amino-acid biosynthesis; L-methionine biosynthesis via de novo pathway; O-acetyl-L-homoserine from L-homoserine: step 1/1.</text>
</comment>
<evidence type="ECO:0000256" key="4">
    <source>
        <dbReference type="ARBA" id="ARBA00022679"/>
    </source>
</evidence>
<keyword evidence="3 7" id="KW-0028">Amino-acid biosynthesis</keyword>
<comment type="function">
    <text evidence="7">Transfers an acetyl group from acetyl-CoA to L-homoserine, forming acetyl-L-homoserine.</text>
</comment>
<dbReference type="OrthoDB" id="9800754at2"/>
<reference evidence="10 11" key="1">
    <citation type="submission" date="2019-03" db="EMBL/GenBank/DDBJ databases">
        <title>Paracraurococcus aquatilis NE82 genome sequence.</title>
        <authorList>
            <person name="Zhao Y."/>
            <person name="Du Z."/>
        </authorList>
    </citation>
    <scope>NUCLEOTIDE SEQUENCE [LARGE SCALE GENOMIC DNA]</scope>
    <source>
        <strain evidence="10 11">NE82</strain>
    </source>
</reference>
<dbReference type="PIRSF" id="PIRSF000443">
    <property type="entry name" value="Homoser_Ac_trans"/>
    <property type="match status" value="1"/>
</dbReference>
<dbReference type="GO" id="GO:0009086">
    <property type="term" value="P:methionine biosynthetic process"/>
    <property type="evidence" value="ECO:0007669"/>
    <property type="project" value="UniProtKB-UniRule"/>
</dbReference>
<evidence type="ECO:0000256" key="3">
    <source>
        <dbReference type="ARBA" id="ARBA00022605"/>
    </source>
</evidence>
<dbReference type="InterPro" id="IPR000073">
    <property type="entry name" value="AB_hydrolase_1"/>
</dbReference>
<keyword evidence="6 7" id="KW-0012">Acyltransferase</keyword>
<dbReference type="EC" id="2.3.1.31" evidence="7"/>
<evidence type="ECO:0000313" key="10">
    <source>
        <dbReference type="EMBL" id="TCZ58773.1"/>
    </source>
</evidence>
<keyword evidence="5 7" id="KW-0486">Methionine biosynthesis</keyword>
<keyword evidence="4 7" id="KW-0808">Transferase</keyword>
<comment type="subunit">
    <text evidence="1 7">Homodimer.</text>
</comment>
<feature type="binding site" evidence="7">
    <location>
        <position position="229"/>
    </location>
    <ligand>
        <name>substrate</name>
    </ligand>
</feature>
<evidence type="ECO:0000256" key="7">
    <source>
        <dbReference type="HAMAP-Rule" id="MF_00296"/>
    </source>
</evidence>
<comment type="similarity">
    <text evidence="7">Belongs to the AB hydrolase superfamily. MetX family.</text>
</comment>
<dbReference type="EMBL" id="SKBM01000015">
    <property type="protein sequence ID" value="TCZ58773.1"/>
    <property type="molecule type" value="Genomic_DNA"/>
</dbReference>
<dbReference type="UniPathway" id="UPA00051">
    <property type="reaction ID" value="UER00074"/>
</dbReference>
<keyword evidence="11" id="KW-1185">Reference proteome</keyword>
<organism evidence="10 11">
    <name type="scientific">Roseicella aquatilis</name>
    <dbReference type="NCBI Taxonomy" id="2527868"/>
    <lineage>
        <taxon>Bacteria</taxon>
        <taxon>Pseudomonadati</taxon>
        <taxon>Pseudomonadota</taxon>
        <taxon>Alphaproteobacteria</taxon>
        <taxon>Acetobacterales</taxon>
        <taxon>Roseomonadaceae</taxon>
        <taxon>Roseicella</taxon>
    </lineage>
</organism>
<feature type="binding site" evidence="7">
    <location>
        <position position="362"/>
    </location>
    <ligand>
        <name>substrate</name>
    </ligand>
</feature>
<dbReference type="InterPro" id="IPR029058">
    <property type="entry name" value="AB_hydrolase_fold"/>
</dbReference>
<dbReference type="InterPro" id="IPR008220">
    <property type="entry name" value="HAT_MetX-like"/>
</dbReference>
<evidence type="ECO:0000256" key="8">
    <source>
        <dbReference type="PIRSR" id="PIRSR000443-1"/>
    </source>
</evidence>
<dbReference type="HAMAP" id="MF_00296">
    <property type="entry name" value="MetX_acyltransf"/>
    <property type="match status" value="1"/>
</dbReference>
<dbReference type="GO" id="GO:0005737">
    <property type="term" value="C:cytoplasm"/>
    <property type="evidence" value="ECO:0007669"/>
    <property type="project" value="UniProtKB-SubCell"/>
</dbReference>
<dbReference type="PANTHER" id="PTHR32268:SF11">
    <property type="entry name" value="HOMOSERINE O-ACETYLTRANSFERASE"/>
    <property type="match status" value="1"/>
</dbReference>
<protein>
    <recommendedName>
        <fullName evidence="7">Homoserine O-acetyltransferase</fullName>
        <shortName evidence="7">HAT</shortName>
        <ecNumber evidence="7">2.3.1.31</ecNumber>
    </recommendedName>
    <alternativeName>
        <fullName evidence="7">Homoserine transacetylase</fullName>
        <shortName evidence="7">HTA</shortName>
    </alternativeName>
</protein>
<dbReference type="Pfam" id="PF00561">
    <property type="entry name" value="Abhydrolase_1"/>
    <property type="match status" value="1"/>
</dbReference>
<dbReference type="Proteomes" id="UP000295023">
    <property type="component" value="Unassembled WGS sequence"/>
</dbReference>
<comment type="subcellular location">
    <subcellularLocation>
        <location evidence="7">Cytoplasm</location>
    </subcellularLocation>
</comment>
<feature type="domain" description="AB hydrolase-1" evidence="9">
    <location>
        <begin position="49"/>
        <end position="366"/>
    </location>
</feature>
<sequence>MSAHIAPFPQVDHQRAVFPEGLALDCGISIAPLAVAYRTYGRLNAAGSNAVLVCHALTGDQYVAETQPLTGKPGWWGTIIGPGKPLDTDRYFLICANVLGGCMGSTGPREEMTDAEGRGLGRPWGTDFPNITIRDMVRAQKRLVEHLGIERLLAVVGGSMGGMQALEWAATYPDAVYAAAPIATAPHHSAQNIAFHEVGRAAIHADPDWKGGRYWEEGRVPAQGLSVARMVAHITYLSEQALGRKFGRRLRGDTNPLGALTFLEDVFEVESYLRHQGSTFVRRFDANSYLTITRAMDYFDLAAEHGGDLSAAFRGTRTRFFVASFSSDWLFPTAESRAIVRALNAAAANVSFVEITSDKGHDAFLLDEPDFHRALGGFLAGCADRLGV</sequence>
<evidence type="ECO:0000313" key="11">
    <source>
        <dbReference type="Proteomes" id="UP000295023"/>
    </source>
</evidence>
<dbReference type="GO" id="GO:0009092">
    <property type="term" value="P:homoserine metabolic process"/>
    <property type="evidence" value="ECO:0007669"/>
    <property type="project" value="TreeGrafter"/>
</dbReference>
<dbReference type="Gene3D" id="3.40.50.1820">
    <property type="entry name" value="alpha/beta hydrolase"/>
    <property type="match status" value="1"/>
</dbReference>
<gene>
    <name evidence="7" type="primary">metXA</name>
    <name evidence="10" type="ORF">EXY23_16320</name>
</gene>
<keyword evidence="2 7" id="KW-0963">Cytoplasm</keyword>
<comment type="caution">
    <text evidence="7">Lacks conserved residue(s) required for the propagation of feature annotation.</text>
</comment>